<dbReference type="SMART" id="SM00082">
    <property type="entry name" value="LRRCT"/>
    <property type="match status" value="1"/>
</dbReference>
<dbReference type="AlphaFoldDB" id="A0A7R8WCE7"/>
<sequence>MSLHCLHGTFGTINRLYIGLSTLPRLPSHFFMGLAINHLTISYSNLSSIQPSAMSALGSTLYSLDISSNELTMIPAFREQRLRVLRNLKLSHNKIHTIPDKIFEGLDSLIQLSLYGNRISAVSDAAFFGLSRTLTRLNLGGNHLTKFPTEAFHTLNHLVDLDLHDNLINHIEEKDFPQAISNLDHLNLRNNSIGNVEAEAFFHLRHLTNLDISENNIKHFDRKAFDGLDNLEYLCIGDNPLNAVPSESLRRLTNLQQLDLRNSNISVLTEDSFKGFCTNIKWLHLQYNHIKAFSELILDGCDSIQTLQLYGNWLTGLNLSSVSPVMDTLVVLDIHANPLICDCDLLWYRNWLADFHQQGETAFLVRNASCHVPSKNVDRMVLDVHPADFNCKQSSPYTSTASVHVFSPLHLLFCVAIAHLLLR</sequence>
<dbReference type="PANTHER" id="PTHR24366">
    <property type="entry name" value="IG(IMMUNOGLOBULIN) AND LRR(LEUCINE RICH REPEAT) DOMAINS"/>
    <property type="match status" value="1"/>
</dbReference>
<dbReference type="InterPro" id="IPR001611">
    <property type="entry name" value="Leu-rich_rpt"/>
</dbReference>
<reference evidence="1" key="1">
    <citation type="submission" date="2020-11" db="EMBL/GenBank/DDBJ databases">
        <authorList>
            <person name="Tran Van P."/>
        </authorList>
    </citation>
    <scope>NUCLEOTIDE SEQUENCE</scope>
</reference>
<dbReference type="SMART" id="SM00369">
    <property type="entry name" value="LRR_TYP"/>
    <property type="match status" value="9"/>
</dbReference>
<dbReference type="PANTHER" id="PTHR24366:SF170">
    <property type="entry name" value="RE50361P"/>
    <property type="match status" value="1"/>
</dbReference>
<dbReference type="SMART" id="SM00365">
    <property type="entry name" value="LRR_SD22"/>
    <property type="match status" value="4"/>
</dbReference>
<dbReference type="InterPro" id="IPR032675">
    <property type="entry name" value="LRR_dom_sf"/>
</dbReference>
<organism evidence="1">
    <name type="scientific">Cyprideis torosa</name>
    <dbReference type="NCBI Taxonomy" id="163714"/>
    <lineage>
        <taxon>Eukaryota</taxon>
        <taxon>Metazoa</taxon>
        <taxon>Ecdysozoa</taxon>
        <taxon>Arthropoda</taxon>
        <taxon>Crustacea</taxon>
        <taxon>Oligostraca</taxon>
        <taxon>Ostracoda</taxon>
        <taxon>Podocopa</taxon>
        <taxon>Podocopida</taxon>
        <taxon>Cytherocopina</taxon>
        <taxon>Cytheroidea</taxon>
        <taxon>Cytherideidae</taxon>
        <taxon>Cyprideis</taxon>
    </lineage>
</organism>
<protein>
    <submittedName>
        <fullName evidence="1">Uncharacterized protein</fullName>
    </submittedName>
</protein>
<gene>
    <name evidence="1" type="ORF">CTOB1V02_LOCUS5753</name>
</gene>
<dbReference type="InterPro" id="IPR000483">
    <property type="entry name" value="Cys-rich_flank_reg_C"/>
</dbReference>
<name>A0A7R8WCE7_9CRUS</name>
<dbReference type="SUPFAM" id="SSF52058">
    <property type="entry name" value="L domain-like"/>
    <property type="match status" value="1"/>
</dbReference>
<dbReference type="OrthoDB" id="8400687at2759"/>
<dbReference type="Pfam" id="PF13855">
    <property type="entry name" value="LRR_8"/>
    <property type="match status" value="4"/>
</dbReference>
<accession>A0A7R8WCE7</accession>
<dbReference type="EMBL" id="OB661286">
    <property type="protein sequence ID" value="CAD7227859.1"/>
    <property type="molecule type" value="Genomic_DNA"/>
</dbReference>
<evidence type="ECO:0000313" key="1">
    <source>
        <dbReference type="EMBL" id="CAD7227859.1"/>
    </source>
</evidence>
<dbReference type="PROSITE" id="PS51450">
    <property type="entry name" value="LRR"/>
    <property type="match status" value="4"/>
</dbReference>
<dbReference type="Gene3D" id="3.80.10.10">
    <property type="entry name" value="Ribonuclease Inhibitor"/>
    <property type="match status" value="2"/>
</dbReference>
<dbReference type="InterPro" id="IPR003591">
    <property type="entry name" value="Leu-rich_rpt_typical-subtyp"/>
</dbReference>
<dbReference type="SMART" id="SM00364">
    <property type="entry name" value="LRR_BAC"/>
    <property type="match status" value="4"/>
</dbReference>
<proteinExistence type="predicted"/>